<evidence type="ECO:0000313" key="1">
    <source>
        <dbReference type="EMBL" id="MBP2194465.1"/>
    </source>
</evidence>
<dbReference type="EMBL" id="JAGGMR010000001">
    <property type="protein sequence ID" value="MBP2194465.1"/>
    <property type="molecule type" value="Genomic_DNA"/>
</dbReference>
<evidence type="ECO:0008006" key="3">
    <source>
        <dbReference type="Google" id="ProtNLM"/>
    </source>
</evidence>
<proteinExistence type="predicted"/>
<protein>
    <recommendedName>
        <fullName evidence="3">SnoaL-like domain-containing protein</fullName>
    </recommendedName>
</protein>
<keyword evidence="2" id="KW-1185">Reference proteome</keyword>
<comment type="caution">
    <text evidence="1">The sequence shown here is derived from an EMBL/GenBank/DDBJ whole genome shotgun (WGS) entry which is preliminary data.</text>
</comment>
<gene>
    <name evidence="1" type="ORF">BJ987_007366</name>
</gene>
<name>A0ABS4QTG0_9NOCA</name>
<dbReference type="InterPro" id="IPR032710">
    <property type="entry name" value="NTF2-like_dom_sf"/>
</dbReference>
<organism evidence="1 2">
    <name type="scientific">Nocardia goodfellowii</name>
    <dbReference type="NCBI Taxonomy" id="882446"/>
    <lineage>
        <taxon>Bacteria</taxon>
        <taxon>Bacillati</taxon>
        <taxon>Actinomycetota</taxon>
        <taxon>Actinomycetes</taxon>
        <taxon>Mycobacteriales</taxon>
        <taxon>Nocardiaceae</taxon>
        <taxon>Nocardia</taxon>
    </lineage>
</organism>
<evidence type="ECO:0000313" key="2">
    <source>
        <dbReference type="Proteomes" id="UP001519325"/>
    </source>
</evidence>
<dbReference type="SUPFAM" id="SSF54427">
    <property type="entry name" value="NTF2-like"/>
    <property type="match status" value="1"/>
</dbReference>
<reference evidence="1 2" key="1">
    <citation type="submission" date="2021-03" db="EMBL/GenBank/DDBJ databases">
        <title>Sequencing the genomes of 1000 actinobacteria strains.</title>
        <authorList>
            <person name="Klenk H.-P."/>
        </authorList>
    </citation>
    <scope>NUCLEOTIDE SEQUENCE [LARGE SCALE GENOMIC DNA]</scope>
    <source>
        <strain evidence="1 2">DSM 45516</strain>
    </source>
</reference>
<dbReference type="Proteomes" id="UP001519325">
    <property type="component" value="Unassembled WGS sequence"/>
</dbReference>
<sequence>MSKQPNESDLTAFADRYVAMWNEPDNQLRQKLIHELWAADGMQSLIDPPEAMRKALAELAFPIPPVQVRGHEALERRITRAYEMFVLAGHRFVSRGPATQLSTGLVGLGWDMVAADGTVAGGGYDVIAFDEQERIRLDSQYIG</sequence>
<dbReference type="Gene3D" id="3.10.450.50">
    <property type="match status" value="1"/>
</dbReference>
<dbReference type="RefSeq" id="WP_209897585.1">
    <property type="nucleotide sequence ID" value="NZ_JAGGMR010000001.1"/>
</dbReference>
<accession>A0ABS4QTG0</accession>